<sequence length="166" mass="18145">MAAIKGKAWRVRGLPVGCNRECLQHLWDGIEEIPSLQVDSLALEYDGSKQTATVSFEDDLAPPKNLRLCREHPRGRSALALDDEILGLTTLFRPPEEDHQLDVVAISGLGGHAFGSFKEHGGEHMWLRDALPGDLVGEQTSQPMARVMIYGYASAVAGSTSFQKFA</sequence>
<protein>
    <submittedName>
        <fullName evidence="1">Uncharacterized protein</fullName>
    </submittedName>
</protein>
<dbReference type="EMBL" id="JAGTJQ010000012">
    <property type="protein sequence ID" value="KAH7016032.1"/>
    <property type="molecule type" value="Genomic_DNA"/>
</dbReference>
<evidence type="ECO:0000313" key="2">
    <source>
        <dbReference type="Proteomes" id="UP000756346"/>
    </source>
</evidence>
<dbReference type="Proteomes" id="UP000756346">
    <property type="component" value="Unassembled WGS sequence"/>
</dbReference>
<dbReference type="OrthoDB" id="7464126at2759"/>
<keyword evidence="2" id="KW-1185">Reference proteome</keyword>
<evidence type="ECO:0000313" key="1">
    <source>
        <dbReference type="EMBL" id="KAH7016032.1"/>
    </source>
</evidence>
<reference evidence="1" key="1">
    <citation type="journal article" date="2021" name="Nat. Commun.">
        <title>Genetic determinants of endophytism in the Arabidopsis root mycobiome.</title>
        <authorList>
            <person name="Mesny F."/>
            <person name="Miyauchi S."/>
            <person name="Thiergart T."/>
            <person name="Pickel B."/>
            <person name="Atanasova L."/>
            <person name="Karlsson M."/>
            <person name="Huettel B."/>
            <person name="Barry K.W."/>
            <person name="Haridas S."/>
            <person name="Chen C."/>
            <person name="Bauer D."/>
            <person name="Andreopoulos W."/>
            <person name="Pangilinan J."/>
            <person name="LaButti K."/>
            <person name="Riley R."/>
            <person name="Lipzen A."/>
            <person name="Clum A."/>
            <person name="Drula E."/>
            <person name="Henrissat B."/>
            <person name="Kohler A."/>
            <person name="Grigoriev I.V."/>
            <person name="Martin F.M."/>
            <person name="Hacquard S."/>
        </authorList>
    </citation>
    <scope>NUCLEOTIDE SEQUENCE</scope>
    <source>
        <strain evidence="1">MPI-CAGE-CH-0230</strain>
    </source>
</reference>
<dbReference type="GeneID" id="70185142"/>
<gene>
    <name evidence="1" type="ORF">B0I36DRAFT_336429</name>
</gene>
<name>A0A9P8XUS6_9PEZI</name>
<dbReference type="RefSeq" id="XP_046005656.1">
    <property type="nucleotide sequence ID" value="XM_046155596.1"/>
</dbReference>
<dbReference type="AlphaFoldDB" id="A0A9P8XUS6"/>
<proteinExistence type="predicted"/>
<accession>A0A9P8XUS6</accession>
<organism evidence="1 2">
    <name type="scientific">Microdochium trichocladiopsis</name>
    <dbReference type="NCBI Taxonomy" id="1682393"/>
    <lineage>
        <taxon>Eukaryota</taxon>
        <taxon>Fungi</taxon>
        <taxon>Dikarya</taxon>
        <taxon>Ascomycota</taxon>
        <taxon>Pezizomycotina</taxon>
        <taxon>Sordariomycetes</taxon>
        <taxon>Xylariomycetidae</taxon>
        <taxon>Xylariales</taxon>
        <taxon>Microdochiaceae</taxon>
        <taxon>Microdochium</taxon>
    </lineage>
</organism>
<comment type="caution">
    <text evidence="1">The sequence shown here is derived from an EMBL/GenBank/DDBJ whole genome shotgun (WGS) entry which is preliminary data.</text>
</comment>